<dbReference type="InterPro" id="IPR020603">
    <property type="entry name" value="MraZ_dom"/>
</dbReference>
<dbReference type="HAMAP" id="MF_01008">
    <property type="entry name" value="MraZ"/>
    <property type="match status" value="1"/>
</dbReference>
<evidence type="ECO:0000256" key="3">
    <source>
        <dbReference type="ARBA" id="ARBA00022737"/>
    </source>
</evidence>
<feature type="domain" description="SpoVT-AbrB" evidence="8">
    <location>
        <begin position="82"/>
        <end position="125"/>
    </location>
</feature>
<dbReference type="PANTHER" id="PTHR34701">
    <property type="entry name" value="TRANSCRIPTIONAL REGULATOR MRAZ"/>
    <property type="match status" value="1"/>
</dbReference>
<dbReference type="InterPro" id="IPR003444">
    <property type="entry name" value="MraZ"/>
</dbReference>
<evidence type="ECO:0000256" key="6">
    <source>
        <dbReference type="ARBA" id="ARBA00023163"/>
    </source>
</evidence>
<dbReference type="CDD" id="cd16320">
    <property type="entry name" value="MraZ_N"/>
    <property type="match status" value="1"/>
</dbReference>
<dbReference type="InterPro" id="IPR037914">
    <property type="entry name" value="SpoVT-AbrB_sf"/>
</dbReference>
<keyword evidence="6 7" id="KW-0804">Transcription</keyword>
<feature type="domain" description="SpoVT-AbrB" evidence="8">
    <location>
        <begin position="7"/>
        <end position="53"/>
    </location>
</feature>
<comment type="caution">
    <text evidence="9">The sequence shown here is derived from an EMBL/GenBank/DDBJ whole genome shotgun (WGS) entry which is preliminary data.</text>
</comment>
<evidence type="ECO:0000313" key="10">
    <source>
        <dbReference type="Proteomes" id="UP001209317"/>
    </source>
</evidence>
<dbReference type="RefSeq" id="WP_263037869.1">
    <property type="nucleotide sequence ID" value="NZ_JAOTPL010000009.1"/>
</dbReference>
<keyword evidence="5 7" id="KW-0238">DNA-binding</keyword>
<dbReference type="AlphaFoldDB" id="A0AAE3IM27"/>
<evidence type="ECO:0000256" key="1">
    <source>
        <dbReference type="ARBA" id="ARBA00013860"/>
    </source>
</evidence>
<dbReference type="SUPFAM" id="SSF89447">
    <property type="entry name" value="AbrB/MazE/MraZ-like"/>
    <property type="match status" value="1"/>
</dbReference>
<keyword evidence="3" id="KW-0677">Repeat</keyword>
<dbReference type="EMBL" id="JAOTPL010000009">
    <property type="protein sequence ID" value="MCU7694383.1"/>
    <property type="molecule type" value="Genomic_DNA"/>
</dbReference>
<evidence type="ECO:0000256" key="5">
    <source>
        <dbReference type="ARBA" id="ARBA00023125"/>
    </source>
</evidence>
<comment type="similarity">
    <text evidence="7">Belongs to the MraZ family.</text>
</comment>
<dbReference type="PANTHER" id="PTHR34701:SF1">
    <property type="entry name" value="TRANSCRIPTIONAL REGULATOR MRAZ"/>
    <property type="match status" value="1"/>
</dbReference>
<dbReference type="InterPro" id="IPR035642">
    <property type="entry name" value="MraZ_N"/>
</dbReference>
<comment type="subcellular location">
    <subcellularLocation>
        <location evidence="7">Cytoplasm</location>
        <location evidence="7">Nucleoid</location>
    </subcellularLocation>
</comment>
<dbReference type="GO" id="GO:0005737">
    <property type="term" value="C:cytoplasm"/>
    <property type="evidence" value="ECO:0007669"/>
    <property type="project" value="UniProtKB-UniRule"/>
</dbReference>
<dbReference type="InterPro" id="IPR038619">
    <property type="entry name" value="MraZ_sf"/>
</dbReference>
<organism evidence="9 10">
    <name type="scientific">Haoranjiania flava</name>
    <dbReference type="NCBI Taxonomy" id="1856322"/>
    <lineage>
        <taxon>Bacteria</taxon>
        <taxon>Pseudomonadati</taxon>
        <taxon>Bacteroidota</taxon>
        <taxon>Chitinophagia</taxon>
        <taxon>Chitinophagales</taxon>
        <taxon>Chitinophagaceae</taxon>
        <taxon>Haoranjiania</taxon>
    </lineage>
</organism>
<evidence type="ECO:0000256" key="2">
    <source>
        <dbReference type="ARBA" id="ARBA00022490"/>
    </source>
</evidence>
<dbReference type="Proteomes" id="UP001209317">
    <property type="component" value="Unassembled WGS sequence"/>
</dbReference>
<dbReference type="GO" id="GO:0009295">
    <property type="term" value="C:nucleoid"/>
    <property type="evidence" value="ECO:0007669"/>
    <property type="project" value="UniProtKB-SubCell"/>
</dbReference>
<dbReference type="InterPro" id="IPR007159">
    <property type="entry name" value="SpoVT-AbrB_dom"/>
</dbReference>
<dbReference type="Pfam" id="PF02381">
    <property type="entry name" value="MraZ"/>
    <property type="match status" value="2"/>
</dbReference>
<gene>
    <name evidence="7 9" type="primary">mraZ</name>
    <name evidence="9" type="ORF">OD355_07625</name>
</gene>
<dbReference type="Gene3D" id="3.40.1550.20">
    <property type="entry name" value="Transcriptional regulator MraZ domain"/>
    <property type="match status" value="1"/>
</dbReference>
<reference evidence="9" key="1">
    <citation type="submission" date="2022-10" db="EMBL/GenBank/DDBJ databases">
        <authorList>
            <person name="Kim H.S."/>
            <person name="Kim J.-S."/>
            <person name="Suh M.K."/>
            <person name="Eom M.K."/>
            <person name="Lee J.-S."/>
        </authorList>
    </citation>
    <scope>NUCLEOTIDE SEQUENCE</scope>
    <source>
        <strain evidence="9">LIP-5</strain>
    </source>
</reference>
<dbReference type="GO" id="GO:2000143">
    <property type="term" value="P:negative regulation of DNA-templated transcription initiation"/>
    <property type="evidence" value="ECO:0007669"/>
    <property type="project" value="TreeGrafter"/>
</dbReference>
<proteinExistence type="inferred from homology"/>
<dbReference type="GO" id="GO:0000976">
    <property type="term" value="F:transcription cis-regulatory region binding"/>
    <property type="evidence" value="ECO:0007669"/>
    <property type="project" value="TreeGrafter"/>
</dbReference>
<evidence type="ECO:0000256" key="7">
    <source>
        <dbReference type="HAMAP-Rule" id="MF_01008"/>
    </source>
</evidence>
<dbReference type="NCBIfam" id="TIGR00242">
    <property type="entry name" value="division/cell wall cluster transcriptional repressor MraZ"/>
    <property type="match status" value="1"/>
</dbReference>
<dbReference type="InterPro" id="IPR035644">
    <property type="entry name" value="MraZ_C"/>
</dbReference>
<evidence type="ECO:0000256" key="4">
    <source>
        <dbReference type="ARBA" id="ARBA00023015"/>
    </source>
</evidence>
<dbReference type="GO" id="GO:0003700">
    <property type="term" value="F:DNA-binding transcription factor activity"/>
    <property type="evidence" value="ECO:0007669"/>
    <property type="project" value="UniProtKB-UniRule"/>
</dbReference>
<evidence type="ECO:0000313" key="9">
    <source>
        <dbReference type="EMBL" id="MCU7694383.1"/>
    </source>
</evidence>
<sequence length="148" mass="17059">MSSIFGEYKVTMDTKGRMMIPAEFRRQLEEQDESSFVIKRGMNNCLTLYLQSQWSVMRQKLDGMNDFNPKVQQFKRLFLDGIAIVEPDSAGRLLMPKHLQEYAGLSKDVVFWAQGNKVEIWDKEAKDKYVEAQMASMESLASELFSGV</sequence>
<name>A0AAE3IM27_9BACT</name>
<keyword evidence="10" id="KW-1185">Reference proteome</keyword>
<keyword evidence="2 7" id="KW-0963">Cytoplasm</keyword>
<dbReference type="PROSITE" id="PS51740">
    <property type="entry name" value="SPOVT_ABRB"/>
    <property type="match status" value="2"/>
</dbReference>
<comment type="subunit">
    <text evidence="7">Forms oligomers.</text>
</comment>
<dbReference type="CDD" id="cd16321">
    <property type="entry name" value="MraZ_C"/>
    <property type="match status" value="1"/>
</dbReference>
<keyword evidence="4 7" id="KW-0805">Transcription regulation</keyword>
<evidence type="ECO:0000259" key="8">
    <source>
        <dbReference type="PROSITE" id="PS51740"/>
    </source>
</evidence>
<accession>A0AAE3IM27</accession>
<protein>
    <recommendedName>
        <fullName evidence="1 7">Transcriptional regulator MraZ</fullName>
    </recommendedName>
</protein>